<evidence type="ECO:0000256" key="18">
    <source>
        <dbReference type="PROSITE-ProRule" id="PRU10141"/>
    </source>
</evidence>
<dbReference type="InterPro" id="IPR047108">
    <property type="entry name" value="Plk4-like_POLO_box_2_sf"/>
</dbReference>
<evidence type="ECO:0000259" key="22">
    <source>
        <dbReference type="PROSITE" id="PS51985"/>
    </source>
</evidence>
<keyword evidence="10 18" id="KW-0067">ATP-binding</keyword>
<evidence type="ECO:0000256" key="5">
    <source>
        <dbReference type="ARBA" id="ARBA00022490"/>
    </source>
</evidence>
<organism evidence="23 24">
    <name type="scientific">Anopheles quadriannulatus</name>
    <name type="common">Mosquito</name>
    <dbReference type="NCBI Taxonomy" id="34691"/>
    <lineage>
        <taxon>Eukaryota</taxon>
        <taxon>Metazoa</taxon>
        <taxon>Ecdysozoa</taxon>
        <taxon>Arthropoda</taxon>
        <taxon>Hexapoda</taxon>
        <taxon>Insecta</taxon>
        <taxon>Pterygota</taxon>
        <taxon>Neoptera</taxon>
        <taxon>Endopterygota</taxon>
        <taxon>Diptera</taxon>
        <taxon>Nematocera</taxon>
        <taxon>Culicoidea</taxon>
        <taxon>Culicidae</taxon>
        <taxon>Anophelinae</taxon>
        <taxon>Anopheles</taxon>
    </lineage>
</organism>
<protein>
    <recommendedName>
        <fullName evidence="4">Serine/threonine-protein kinase PLK4</fullName>
        <ecNumber evidence="3">2.7.11.21</ecNumber>
    </recommendedName>
    <alternativeName>
        <fullName evidence="13">Polo-like kinase 4</fullName>
    </alternativeName>
    <alternativeName>
        <fullName evidence="14 15">Serine/threonine-protein kinase SAK</fullName>
    </alternativeName>
</protein>
<keyword evidence="9" id="KW-0418">Kinase</keyword>
<keyword evidence="24" id="KW-1185">Reference proteome</keyword>
<evidence type="ECO:0000256" key="11">
    <source>
        <dbReference type="ARBA" id="ARBA00022843"/>
    </source>
</evidence>
<keyword evidence="7" id="KW-0808">Transferase</keyword>
<evidence type="ECO:0000313" key="24">
    <source>
        <dbReference type="Proteomes" id="UP000076407"/>
    </source>
</evidence>
<dbReference type="STRING" id="34691.A0A182XPL8"/>
<evidence type="ECO:0000256" key="8">
    <source>
        <dbReference type="ARBA" id="ARBA00022741"/>
    </source>
</evidence>
<evidence type="ECO:0000256" key="1">
    <source>
        <dbReference type="ARBA" id="ARBA00004114"/>
    </source>
</evidence>
<dbReference type="Pfam" id="PF18190">
    <property type="entry name" value="Plk4_PB1"/>
    <property type="match status" value="1"/>
</dbReference>
<evidence type="ECO:0000256" key="10">
    <source>
        <dbReference type="ARBA" id="ARBA00022840"/>
    </source>
</evidence>
<sequence length="667" mass="76225">DYEVGEILGKGGFGCVYKARCLISGNSVAIKMIDKHAMHASGMANRVRQEVAIHSKLKHPSILEMYTFFEDFNFVYLVLELAENGELQQYLKQRIQPFSEFEAAMILRKVVDGLFYLHSHRILHRDISLSNLLITKEMNIKIADFGLATQLHRSDEKHLTLCGTPNYISPEVASRASHGLPADVWGLGCMLYTLLVGKPPFDTNGVKSTLARVVLSNYVLPVHLSSDVSDLIERLLRKNPAERIKLEEVLSHPFLSRYDLGHKTAINSMNATNNKFNSGMDSGMGTIAGSSVSKSDLFNGNRGMTQANGRRSDHQKQDLNDEKFTLVHPYWKQMQQYEIENMSSYRFQPNSQISLLEKFNSVELVHKYNIIEDKLIENDKTKNLYELKPSTDFLGMKKETENHGHVTSENKNNNMHKASGFVPNNHRHTMRFDTLRLLPTRHRTKHVILTIVAEGGDVVLEFLKPRGRQREDRVVDVCRISGDGLKFILYHPNGNRGVPIKNEPPDLPSRSAEVMYNYEDIPEKHFKKYMYAAKFVQMVKAKTPKITLYSDKAKCQLMETLQDYEVVFYDDTKIILSSTNNEIKMIDGSGKVYRGMESISAINITYLHHFQETREHCHRIEKMLSTVSYSGKTFPVIIGRRQGNFCGSIALRKDVFNYRFSPLSVRT</sequence>
<name>A0A182XPL8_ANOQN</name>
<dbReference type="PANTHER" id="PTHR24345">
    <property type="entry name" value="SERINE/THREONINE-PROTEIN KINASE PLK"/>
    <property type="match status" value="1"/>
</dbReference>
<dbReference type="Gene3D" id="3.30.1120.120">
    <property type="match status" value="1"/>
</dbReference>
<dbReference type="GO" id="GO:0005634">
    <property type="term" value="C:nucleus"/>
    <property type="evidence" value="ECO:0007669"/>
    <property type="project" value="TreeGrafter"/>
</dbReference>
<keyword evidence="11" id="KW-0832">Ubl conjugation</keyword>
<evidence type="ECO:0000259" key="20">
    <source>
        <dbReference type="PROSITE" id="PS50011"/>
    </source>
</evidence>
<dbReference type="PROSITE" id="PS00109">
    <property type="entry name" value="PROTEIN_KINASE_TYR"/>
    <property type="match status" value="1"/>
</dbReference>
<dbReference type="SUPFAM" id="SSF56112">
    <property type="entry name" value="Protein kinase-like (PK-like)"/>
    <property type="match status" value="1"/>
</dbReference>
<evidence type="ECO:0000256" key="14">
    <source>
        <dbReference type="ARBA" id="ARBA00030429"/>
    </source>
</evidence>
<dbReference type="InterPro" id="IPR011009">
    <property type="entry name" value="Kinase-like_dom_sf"/>
</dbReference>
<dbReference type="Gene3D" id="3.30.1120.130">
    <property type="match status" value="1"/>
</dbReference>
<dbReference type="Proteomes" id="UP000076407">
    <property type="component" value="Unassembled WGS sequence"/>
</dbReference>
<evidence type="ECO:0000256" key="17">
    <source>
        <dbReference type="ARBA" id="ARBA00048347"/>
    </source>
</evidence>
<dbReference type="VEuPathDB" id="VectorBase:AQUA011820"/>
<dbReference type="GO" id="GO:0004674">
    <property type="term" value="F:protein serine/threonine kinase activity"/>
    <property type="evidence" value="ECO:0007669"/>
    <property type="project" value="UniProtKB-KW"/>
</dbReference>
<evidence type="ECO:0000256" key="16">
    <source>
        <dbReference type="ARBA" id="ARBA00047802"/>
    </source>
</evidence>
<dbReference type="InterPro" id="IPR033698">
    <property type="entry name" value="POLO_box_Plk4_2"/>
</dbReference>
<evidence type="ECO:0000256" key="13">
    <source>
        <dbReference type="ARBA" id="ARBA00030332"/>
    </source>
</evidence>
<evidence type="ECO:0000313" key="23">
    <source>
        <dbReference type="EnsemblMetazoa" id="AQUA011820-PA"/>
    </source>
</evidence>
<evidence type="ECO:0000256" key="7">
    <source>
        <dbReference type="ARBA" id="ARBA00022679"/>
    </source>
</evidence>
<evidence type="ECO:0000256" key="3">
    <source>
        <dbReference type="ARBA" id="ARBA00012424"/>
    </source>
</evidence>
<feature type="domain" description="Cryptic POLO box 1 (CPB1)" evidence="21">
    <location>
        <begin position="424"/>
        <end position="542"/>
    </location>
</feature>
<evidence type="ECO:0000256" key="9">
    <source>
        <dbReference type="ARBA" id="ARBA00022777"/>
    </source>
</evidence>
<dbReference type="GO" id="GO:0005524">
    <property type="term" value="F:ATP binding"/>
    <property type="evidence" value="ECO:0007669"/>
    <property type="project" value="UniProtKB-UniRule"/>
</dbReference>
<dbReference type="InterPro" id="IPR046437">
    <property type="entry name" value="Ser_Thr-PK_POLO_box_1_sf"/>
</dbReference>
<keyword evidence="12" id="KW-0206">Cytoskeleton</keyword>
<dbReference type="PROSITE" id="PS50011">
    <property type="entry name" value="PROTEIN_KINASE_DOM"/>
    <property type="match status" value="1"/>
</dbReference>
<evidence type="ECO:0000256" key="2">
    <source>
        <dbReference type="ARBA" id="ARBA00011738"/>
    </source>
</evidence>
<evidence type="ECO:0000259" key="21">
    <source>
        <dbReference type="PROSITE" id="PS51984"/>
    </source>
</evidence>
<accession>A0A182XPL8</accession>
<dbReference type="InterPro" id="IPR000719">
    <property type="entry name" value="Prot_kinase_dom"/>
</dbReference>
<dbReference type="Pfam" id="PF18409">
    <property type="entry name" value="Plk4_PB2"/>
    <property type="match status" value="1"/>
</dbReference>
<comment type="catalytic activity">
    <reaction evidence="17">
        <text>L-seryl-[protein] + ATP = O-phospho-L-seryl-[protein] + ADP + H(+)</text>
        <dbReference type="Rhea" id="RHEA:17989"/>
        <dbReference type="Rhea" id="RHEA-COMP:9863"/>
        <dbReference type="Rhea" id="RHEA-COMP:11604"/>
        <dbReference type="ChEBI" id="CHEBI:15378"/>
        <dbReference type="ChEBI" id="CHEBI:29999"/>
        <dbReference type="ChEBI" id="CHEBI:30616"/>
        <dbReference type="ChEBI" id="CHEBI:83421"/>
        <dbReference type="ChEBI" id="CHEBI:456216"/>
        <dbReference type="EC" id="2.7.11.21"/>
    </reaction>
</comment>
<comment type="subcellular location">
    <subcellularLocation>
        <location evidence="1">Cytoplasm</location>
        <location evidence="1">Cytoskeleton</location>
        <location evidence="1">Microtubule organizing center</location>
        <location evidence="1">Centrosome</location>
        <location evidence="1">Centriole</location>
    </subcellularLocation>
</comment>
<dbReference type="PANTHER" id="PTHR24345:SF91">
    <property type="entry name" value="SERINE_THREONINE-PROTEIN KINASE PLK4"/>
    <property type="match status" value="1"/>
</dbReference>
<evidence type="ECO:0000256" key="4">
    <source>
        <dbReference type="ARBA" id="ARBA00020245"/>
    </source>
</evidence>
<proteinExistence type="predicted"/>
<dbReference type="CDD" id="cd13115">
    <property type="entry name" value="POLO_box_Plk4_2"/>
    <property type="match status" value="1"/>
</dbReference>
<dbReference type="EnsemblMetazoa" id="AQUA011820-RA">
    <property type="protein sequence ID" value="AQUA011820-PA"/>
    <property type="gene ID" value="AQUA011820"/>
</dbReference>
<dbReference type="PROSITE" id="PS00107">
    <property type="entry name" value="PROTEIN_KINASE_ATP"/>
    <property type="match status" value="1"/>
</dbReference>
<dbReference type="InterPro" id="IPR017441">
    <property type="entry name" value="Protein_kinase_ATP_BS"/>
</dbReference>
<evidence type="ECO:0000256" key="12">
    <source>
        <dbReference type="ARBA" id="ARBA00023212"/>
    </source>
</evidence>
<evidence type="ECO:0000256" key="6">
    <source>
        <dbReference type="ARBA" id="ARBA00022527"/>
    </source>
</evidence>
<dbReference type="AlphaFoldDB" id="A0A182XPL8"/>
<feature type="region of interest" description="Disordered" evidence="19">
    <location>
        <begin position="403"/>
        <end position="424"/>
    </location>
</feature>
<dbReference type="GO" id="GO:0005814">
    <property type="term" value="C:centriole"/>
    <property type="evidence" value="ECO:0007669"/>
    <property type="project" value="UniProtKB-SubCell"/>
</dbReference>
<dbReference type="Pfam" id="PF00069">
    <property type="entry name" value="Pkinase"/>
    <property type="match status" value="1"/>
</dbReference>
<dbReference type="EC" id="2.7.11.21" evidence="3"/>
<dbReference type="Gene3D" id="1.10.510.10">
    <property type="entry name" value="Transferase(Phosphotransferase) domain 1"/>
    <property type="match status" value="1"/>
</dbReference>
<evidence type="ECO:0000256" key="15">
    <source>
        <dbReference type="ARBA" id="ARBA00030924"/>
    </source>
</evidence>
<feature type="binding site" evidence="18">
    <location>
        <position position="31"/>
    </location>
    <ligand>
        <name>ATP</name>
        <dbReference type="ChEBI" id="CHEBI:30616"/>
    </ligand>
</feature>
<feature type="domain" description="Protein kinase" evidence="20">
    <location>
        <begin position="2"/>
        <end position="255"/>
    </location>
</feature>
<dbReference type="FunFam" id="3.30.200.20:FF:000042">
    <property type="entry name" value="Aurora kinase A"/>
    <property type="match status" value="1"/>
</dbReference>
<dbReference type="CDD" id="cd13114">
    <property type="entry name" value="POLO_box_Plk4_1"/>
    <property type="match status" value="1"/>
</dbReference>
<keyword evidence="5" id="KW-0963">Cytoplasm</keyword>
<dbReference type="PROSITE" id="PS51984">
    <property type="entry name" value="CPB1"/>
    <property type="match status" value="1"/>
</dbReference>
<evidence type="ECO:0000256" key="19">
    <source>
        <dbReference type="SAM" id="MobiDB-lite"/>
    </source>
</evidence>
<dbReference type="PROSITE" id="PS51985">
    <property type="entry name" value="CPB2"/>
    <property type="match status" value="1"/>
</dbReference>
<reference evidence="23" key="1">
    <citation type="submission" date="2020-05" db="UniProtKB">
        <authorList>
            <consortium name="EnsemblMetazoa"/>
        </authorList>
    </citation>
    <scope>IDENTIFICATION</scope>
    <source>
        <strain evidence="23">SANGQUA</strain>
    </source>
</reference>
<comment type="subunit">
    <text evidence="2">Homodimer.</text>
</comment>
<keyword evidence="8 18" id="KW-0547">Nucleotide-binding</keyword>
<dbReference type="InterPro" id="IPR033699">
    <property type="entry name" value="POLO_box_Plk4_1"/>
</dbReference>
<feature type="domain" description="Cryptic POLO box 2 (CPB2)" evidence="22">
    <location>
        <begin position="543"/>
        <end position="648"/>
    </location>
</feature>
<dbReference type="InterPro" id="IPR008266">
    <property type="entry name" value="Tyr_kinase_AS"/>
</dbReference>
<keyword evidence="6" id="KW-0723">Serine/threonine-protein kinase</keyword>
<dbReference type="FunFam" id="1.10.510.10:FF:000576">
    <property type="entry name" value="Serine/threonine-protein kinase PLK4"/>
    <property type="match status" value="1"/>
</dbReference>
<comment type="catalytic activity">
    <reaction evidence="16">
        <text>L-threonyl-[protein] + ATP = O-phospho-L-threonyl-[protein] + ADP + H(+)</text>
        <dbReference type="Rhea" id="RHEA:46608"/>
        <dbReference type="Rhea" id="RHEA-COMP:11060"/>
        <dbReference type="Rhea" id="RHEA-COMP:11605"/>
        <dbReference type="ChEBI" id="CHEBI:15378"/>
        <dbReference type="ChEBI" id="CHEBI:30013"/>
        <dbReference type="ChEBI" id="CHEBI:30616"/>
        <dbReference type="ChEBI" id="CHEBI:61977"/>
        <dbReference type="ChEBI" id="CHEBI:456216"/>
        <dbReference type="EC" id="2.7.11.21"/>
    </reaction>
</comment>